<reference evidence="2 3" key="1">
    <citation type="submission" date="2013-02" db="EMBL/GenBank/DDBJ databases">
        <authorList>
            <person name="Fiebig A."/>
            <person name="Goeker M."/>
            <person name="Klenk H.-P.P."/>
        </authorList>
    </citation>
    <scope>NUCLEOTIDE SEQUENCE [LARGE SCALE GENOMIC DNA]</scope>
    <source>
        <strain evidence="2 3">DSM 19309</strain>
    </source>
</reference>
<keyword evidence="1" id="KW-1133">Transmembrane helix</keyword>
<proteinExistence type="predicted"/>
<dbReference type="AlphaFoldDB" id="A0A017HMC2"/>
<feature type="transmembrane region" description="Helical" evidence="1">
    <location>
        <begin position="6"/>
        <end position="32"/>
    </location>
</feature>
<dbReference type="STRING" id="442562.Rumeso_02724"/>
<organism evidence="2 3">
    <name type="scientific">Rubellimicrobium mesophilum DSM 19309</name>
    <dbReference type="NCBI Taxonomy" id="442562"/>
    <lineage>
        <taxon>Bacteria</taxon>
        <taxon>Pseudomonadati</taxon>
        <taxon>Pseudomonadota</taxon>
        <taxon>Alphaproteobacteria</taxon>
        <taxon>Rhodobacterales</taxon>
        <taxon>Roseobacteraceae</taxon>
        <taxon>Rubellimicrobium</taxon>
    </lineage>
</organism>
<keyword evidence="3" id="KW-1185">Reference proteome</keyword>
<evidence type="ECO:0000313" key="3">
    <source>
        <dbReference type="Proteomes" id="UP000019666"/>
    </source>
</evidence>
<protein>
    <submittedName>
        <fullName evidence="2">Uncharacterized protein</fullName>
    </submittedName>
</protein>
<sequence length="54" mass="5943">MTMPRILHILLIVVLSMPMWGLPYGVLVAALIRLLFEGARVQWQAAPGAAMRLG</sequence>
<dbReference type="EMBL" id="AOSK01000068">
    <property type="protein sequence ID" value="EYD75637.1"/>
    <property type="molecule type" value="Genomic_DNA"/>
</dbReference>
<dbReference type="RefSeq" id="WP_156362735.1">
    <property type="nucleotide sequence ID" value="NZ_KK088560.1"/>
</dbReference>
<name>A0A017HMC2_9RHOB</name>
<dbReference type="HOGENOM" id="CLU_3047662_0_0_5"/>
<evidence type="ECO:0000313" key="2">
    <source>
        <dbReference type="EMBL" id="EYD75637.1"/>
    </source>
</evidence>
<dbReference type="Proteomes" id="UP000019666">
    <property type="component" value="Unassembled WGS sequence"/>
</dbReference>
<comment type="caution">
    <text evidence="2">The sequence shown here is derived from an EMBL/GenBank/DDBJ whole genome shotgun (WGS) entry which is preliminary data.</text>
</comment>
<accession>A0A017HMC2</accession>
<gene>
    <name evidence="2" type="ORF">Rumeso_02724</name>
</gene>
<evidence type="ECO:0000256" key="1">
    <source>
        <dbReference type="SAM" id="Phobius"/>
    </source>
</evidence>
<keyword evidence="1" id="KW-0472">Membrane</keyword>
<keyword evidence="1" id="KW-0812">Transmembrane</keyword>